<dbReference type="Pfam" id="PF08767">
    <property type="entry name" value="CRM1_C"/>
    <property type="match status" value="1"/>
</dbReference>
<keyword evidence="5" id="KW-0539">Nucleus</keyword>
<dbReference type="GO" id="GO:0005634">
    <property type="term" value="C:nucleus"/>
    <property type="evidence" value="ECO:0007669"/>
    <property type="project" value="UniProtKB-SubCell"/>
</dbReference>
<dbReference type="GO" id="GO:0000055">
    <property type="term" value="P:ribosomal large subunit export from nucleus"/>
    <property type="evidence" value="ECO:0007669"/>
    <property type="project" value="TreeGrafter"/>
</dbReference>
<feature type="domain" description="Exportin-1 C-terminal" evidence="6">
    <location>
        <begin position="77"/>
        <end position="367"/>
    </location>
</feature>
<dbReference type="GO" id="GO:0005049">
    <property type="term" value="F:nuclear export signal receptor activity"/>
    <property type="evidence" value="ECO:0007669"/>
    <property type="project" value="InterPro"/>
</dbReference>
<dbReference type="PANTHER" id="PTHR11223">
    <property type="entry name" value="EXPORTIN 1/5"/>
    <property type="match status" value="1"/>
</dbReference>
<reference evidence="7" key="1">
    <citation type="submission" date="2018-11" db="EMBL/GenBank/DDBJ databases">
        <title>Henneguya salminicola genome and transcriptome.</title>
        <authorList>
            <person name="Yahalomi D."/>
            <person name="Atkinson S.D."/>
            <person name="Neuhof M."/>
            <person name="Chang E.S."/>
            <person name="Philippe H."/>
            <person name="Cartwright P."/>
            <person name="Bartholomew J.L."/>
            <person name="Huchon D."/>
        </authorList>
    </citation>
    <scope>NUCLEOTIDE SEQUENCE</scope>
    <source>
        <strain evidence="7">Hz1</strain>
        <tissue evidence="7">Whole</tissue>
    </source>
</reference>
<organism evidence="7">
    <name type="scientific">Henneguya salminicola</name>
    <name type="common">Myxosporean</name>
    <dbReference type="NCBI Taxonomy" id="69463"/>
    <lineage>
        <taxon>Eukaryota</taxon>
        <taxon>Metazoa</taxon>
        <taxon>Cnidaria</taxon>
        <taxon>Myxozoa</taxon>
        <taxon>Myxosporea</taxon>
        <taxon>Bivalvulida</taxon>
        <taxon>Platysporina</taxon>
        <taxon>Myxobolidae</taxon>
        <taxon>Henneguya</taxon>
    </lineage>
</organism>
<sequence length="367" mass="41681">MFESFGYIISACDDSTQAQRLIIGCLDDHLTNWNQFNSNASTNSSECNNLESIQRLCVFLKISTAMCRSAGSAFDILISKIFQQLINLYSILSTIISQKVTSFGPDASLYSDVKILKGFKRDALNMLSCFIANCHENLDSITSRYFLPIVEVIFSEYAASPPVTRESEVLVLAAACINTLKSRLNEHIVHIFRHLFDSTLLMINQDHQEYPEHRIAFFKLIEAITTHCFQSLSTMSVAEFDFVMQSLFYAISHTMPSVTNVGLTILVTIFKNLVDPSSYSNSSFVTHFYKTYYISILDRIFHLVTDAMHSSDLAEHSFILSHMFNLLESNKIAIPIFEITGQYTDNISFVKDHSISFLKQQHDHLTE</sequence>
<evidence type="ECO:0000256" key="3">
    <source>
        <dbReference type="ARBA" id="ARBA00022448"/>
    </source>
</evidence>
<dbReference type="InterPro" id="IPR016024">
    <property type="entry name" value="ARM-type_fold"/>
</dbReference>
<dbReference type="InterPro" id="IPR014877">
    <property type="entry name" value="XPO1_C_dom"/>
</dbReference>
<dbReference type="AlphaFoldDB" id="A0A6G3MFP6"/>
<dbReference type="InterPro" id="IPR011989">
    <property type="entry name" value="ARM-like"/>
</dbReference>
<evidence type="ECO:0000313" key="7">
    <source>
        <dbReference type="EMBL" id="NDJ92868.1"/>
    </source>
</evidence>
<evidence type="ECO:0000256" key="1">
    <source>
        <dbReference type="ARBA" id="ARBA00004123"/>
    </source>
</evidence>
<dbReference type="SUPFAM" id="SSF48371">
    <property type="entry name" value="ARM repeat"/>
    <property type="match status" value="1"/>
</dbReference>
<protein>
    <submittedName>
        <fullName evidence="7">Exportin-1 (Trinotate prediction)</fullName>
    </submittedName>
</protein>
<comment type="similarity">
    <text evidence="2">Belongs to the exportin family.</text>
</comment>
<dbReference type="SMART" id="SM01102">
    <property type="entry name" value="CRM1_C"/>
    <property type="match status" value="1"/>
</dbReference>
<evidence type="ECO:0000256" key="2">
    <source>
        <dbReference type="ARBA" id="ARBA00009466"/>
    </source>
</evidence>
<dbReference type="EMBL" id="GHBP01001746">
    <property type="protein sequence ID" value="NDJ92868.1"/>
    <property type="molecule type" value="Transcribed_RNA"/>
</dbReference>
<dbReference type="GO" id="GO:0005737">
    <property type="term" value="C:cytoplasm"/>
    <property type="evidence" value="ECO:0007669"/>
    <property type="project" value="TreeGrafter"/>
</dbReference>
<dbReference type="GO" id="GO:0006611">
    <property type="term" value="P:protein export from nucleus"/>
    <property type="evidence" value="ECO:0007669"/>
    <property type="project" value="InterPro"/>
</dbReference>
<name>A0A6G3MFP6_HENSL</name>
<evidence type="ECO:0000259" key="6">
    <source>
        <dbReference type="SMART" id="SM01102"/>
    </source>
</evidence>
<dbReference type="GO" id="GO:0000056">
    <property type="term" value="P:ribosomal small subunit export from nucleus"/>
    <property type="evidence" value="ECO:0007669"/>
    <property type="project" value="TreeGrafter"/>
</dbReference>
<keyword evidence="4" id="KW-0653">Protein transport</keyword>
<proteinExistence type="inferred from homology"/>
<dbReference type="InterPro" id="IPR045065">
    <property type="entry name" value="XPO1/5"/>
</dbReference>
<dbReference type="Gene3D" id="1.25.10.10">
    <property type="entry name" value="Leucine-rich Repeat Variant"/>
    <property type="match status" value="2"/>
</dbReference>
<accession>A0A6G3MFP6</accession>
<dbReference type="PANTHER" id="PTHR11223:SF2">
    <property type="entry name" value="EXPORTIN-1"/>
    <property type="match status" value="1"/>
</dbReference>
<evidence type="ECO:0000256" key="4">
    <source>
        <dbReference type="ARBA" id="ARBA00022927"/>
    </source>
</evidence>
<evidence type="ECO:0000256" key="5">
    <source>
        <dbReference type="ARBA" id="ARBA00023242"/>
    </source>
</evidence>
<comment type="subcellular location">
    <subcellularLocation>
        <location evidence="1">Nucleus</location>
    </subcellularLocation>
</comment>
<keyword evidence="3" id="KW-0813">Transport</keyword>